<sequence>RVNKPALGSLKMQGKELPVTGEIRLDASGQAQITYHPPAYLQDAQLTEPLPLAAGADAGATTWGAVVPLNFTVTDASGKTNTFPIEIRVYRPPVILVHGFLGATDTWAKLASHLRNHRFDARLGEFYAGDESIEAQSLKLAQDTGELTMEYASHGAKLSKLDAIGHSMGGLIARHYVKGSGGYQGDVRKLIMVGTPNHGVGWMRKKVGEWYAGWEGKHQRAAAQLDERSPFIVRLNQGEEIGAHLDMNVQYGNIYGFA</sequence>
<dbReference type="EMBL" id="BARW01026748">
    <property type="protein sequence ID" value="GAJ08870.1"/>
    <property type="molecule type" value="Genomic_DNA"/>
</dbReference>
<dbReference type="Gene3D" id="3.40.50.1820">
    <property type="entry name" value="alpha/beta hydrolase"/>
    <property type="match status" value="1"/>
</dbReference>
<feature type="non-terminal residue" evidence="2">
    <location>
        <position position="1"/>
    </location>
</feature>
<feature type="domain" description="AB hydrolase-1" evidence="1">
    <location>
        <begin position="92"/>
        <end position="215"/>
    </location>
</feature>
<comment type="caution">
    <text evidence="2">The sequence shown here is derived from an EMBL/GenBank/DDBJ whole genome shotgun (WGS) entry which is preliminary data.</text>
</comment>
<evidence type="ECO:0000259" key="1">
    <source>
        <dbReference type="Pfam" id="PF00561"/>
    </source>
</evidence>
<protein>
    <recommendedName>
        <fullName evidence="1">AB hydrolase-1 domain-containing protein</fullName>
    </recommendedName>
</protein>
<dbReference type="SUPFAM" id="SSF53474">
    <property type="entry name" value="alpha/beta-Hydrolases"/>
    <property type="match status" value="1"/>
</dbReference>
<reference evidence="2" key="1">
    <citation type="journal article" date="2014" name="Front. Microbiol.">
        <title>High frequency of phylogenetically diverse reductive dehalogenase-homologous genes in deep subseafloor sedimentary metagenomes.</title>
        <authorList>
            <person name="Kawai M."/>
            <person name="Futagami T."/>
            <person name="Toyoda A."/>
            <person name="Takaki Y."/>
            <person name="Nishi S."/>
            <person name="Hori S."/>
            <person name="Arai W."/>
            <person name="Tsubouchi T."/>
            <person name="Morono Y."/>
            <person name="Uchiyama I."/>
            <person name="Ito T."/>
            <person name="Fujiyama A."/>
            <person name="Inagaki F."/>
            <person name="Takami H."/>
        </authorList>
    </citation>
    <scope>NUCLEOTIDE SEQUENCE</scope>
    <source>
        <strain evidence="2">Expedition CK06-06</strain>
    </source>
</reference>
<name>X1VL13_9ZZZZ</name>
<dbReference type="AlphaFoldDB" id="X1VL13"/>
<proteinExistence type="predicted"/>
<dbReference type="InterPro" id="IPR000073">
    <property type="entry name" value="AB_hydrolase_1"/>
</dbReference>
<evidence type="ECO:0000313" key="2">
    <source>
        <dbReference type="EMBL" id="GAJ08870.1"/>
    </source>
</evidence>
<accession>X1VL13</accession>
<organism evidence="2">
    <name type="scientific">marine sediment metagenome</name>
    <dbReference type="NCBI Taxonomy" id="412755"/>
    <lineage>
        <taxon>unclassified sequences</taxon>
        <taxon>metagenomes</taxon>
        <taxon>ecological metagenomes</taxon>
    </lineage>
</organism>
<dbReference type="Pfam" id="PF00561">
    <property type="entry name" value="Abhydrolase_1"/>
    <property type="match status" value="1"/>
</dbReference>
<dbReference type="PANTHER" id="PTHR37946">
    <property type="entry name" value="SLL1969 PROTEIN"/>
    <property type="match status" value="1"/>
</dbReference>
<gene>
    <name evidence="2" type="ORF">S12H4_43562</name>
</gene>
<feature type="non-terminal residue" evidence="2">
    <location>
        <position position="258"/>
    </location>
</feature>
<dbReference type="InterPro" id="IPR029058">
    <property type="entry name" value="AB_hydrolase_fold"/>
</dbReference>
<dbReference type="PANTHER" id="PTHR37946:SF1">
    <property type="entry name" value="SLL1969 PROTEIN"/>
    <property type="match status" value="1"/>
</dbReference>